<feature type="region of interest" description="Disordered" evidence="3">
    <location>
        <begin position="68"/>
        <end position="107"/>
    </location>
</feature>
<evidence type="ECO:0000313" key="7">
    <source>
        <dbReference type="WBParaSite" id="OFLC_0001210301-mRNA-1"/>
    </source>
</evidence>
<sequence>MEKDTNGKEVFLGLATVRIAGRQRPRNTLRIQTQVIPGCSRDCPTVKDVGCKRELDSTVVRHSFGTASTSDANVSTGQDNKAFTDEQCTNGEGTSGGSDDQQQNVQQLSTSTSSCVVSTPVAITASGSKKKKDDDCEFEIVTCDQKRWEFSATSVEERDEWVAAIEELIEKSLQAQMSQKQQDSSRGHGNKAEVN</sequence>
<dbReference type="GO" id="GO:0005096">
    <property type="term" value="F:GTPase activator activity"/>
    <property type="evidence" value="ECO:0007669"/>
    <property type="project" value="TreeGrafter"/>
</dbReference>
<dbReference type="STRING" id="387005.A0A183HX91"/>
<keyword evidence="6" id="KW-1185">Reference proteome</keyword>
<dbReference type="InterPro" id="IPR001849">
    <property type="entry name" value="PH_domain"/>
</dbReference>
<dbReference type="Pfam" id="PF00169">
    <property type="entry name" value="PH"/>
    <property type="match status" value="1"/>
</dbReference>
<dbReference type="Proteomes" id="UP000267606">
    <property type="component" value="Unassembled WGS sequence"/>
</dbReference>
<keyword evidence="1" id="KW-0862">Zinc</keyword>
<evidence type="ECO:0000313" key="6">
    <source>
        <dbReference type="Proteomes" id="UP000267606"/>
    </source>
</evidence>
<name>A0A183HX91_9BILA</name>
<dbReference type="GO" id="GO:0003924">
    <property type="term" value="F:GTPase activity"/>
    <property type="evidence" value="ECO:0007669"/>
    <property type="project" value="TreeGrafter"/>
</dbReference>
<evidence type="ECO:0000259" key="4">
    <source>
        <dbReference type="PROSITE" id="PS50003"/>
    </source>
</evidence>
<feature type="domain" description="PH" evidence="4">
    <location>
        <begin position="138"/>
        <end position="170"/>
    </location>
</feature>
<proteinExistence type="predicted"/>
<dbReference type="EMBL" id="UZAJ01018363">
    <property type="protein sequence ID" value="VDO81994.1"/>
    <property type="molecule type" value="Genomic_DNA"/>
</dbReference>
<evidence type="ECO:0000313" key="5">
    <source>
        <dbReference type="EMBL" id="VDO81994.1"/>
    </source>
</evidence>
<evidence type="ECO:0000256" key="3">
    <source>
        <dbReference type="SAM" id="MobiDB-lite"/>
    </source>
</evidence>
<dbReference type="PANTHER" id="PTHR45819:SF5">
    <property type="entry name" value="CENTAURIN-GAMMA-1A"/>
    <property type="match status" value="1"/>
</dbReference>
<reference evidence="7" key="1">
    <citation type="submission" date="2016-06" db="UniProtKB">
        <authorList>
            <consortium name="WormBaseParasite"/>
        </authorList>
    </citation>
    <scope>IDENTIFICATION</scope>
</reference>
<accession>A0A183HX91</accession>
<dbReference type="SUPFAM" id="SSF50729">
    <property type="entry name" value="PH domain-like"/>
    <property type="match status" value="1"/>
</dbReference>
<dbReference type="PANTHER" id="PTHR45819">
    <property type="entry name" value="CENTAURIN-GAMMA-1A"/>
    <property type="match status" value="1"/>
</dbReference>
<feature type="region of interest" description="Disordered" evidence="3">
    <location>
        <begin position="174"/>
        <end position="195"/>
    </location>
</feature>
<evidence type="ECO:0000256" key="1">
    <source>
        <dbReference type="ARBA" id="ARBA00022771"/>
    </source>
</evidence>
<dbReference type="Gene3D" id="2.30.29.30">
    <property type="entry name" value="Pleckstrin-homology domain (PH domain)/Phosphotyrosine-binding domain (PTB)"/>
    <property type="match status" value="1"/>
</dbReference>
<keyword evidence="2" id="KW-0040">ANK repeat</keyword>
<dbReference type="PROSITE" id="PS50003">
    <property type="entry name" value="PH_DOMAIN"/>
    <property type="match status" value="1"/>
</dbReference>
<dbReference type="AlphaFoldDB" id="A0A183HX91"/>
<dbReference type="GO" id="GO:0008270">
    <property type="term" value="F:zinc ion binding"/>
    <property type="evidence" value="ECO:0007669"/>
    <property type="project" value="UniProtKB-KW"/>
</dbReference>
<keyword evidence="1" id="KW-0479">Metal-binding</keyword>
<dbReference type="InterPro" id="IPR011993">
    <property type="entry name" value="PH-like_dom_sf"/>
</dbReference>
<reference evidence="5 6" key="2">
    <citation type="submission" date="2018-11" db="EMBL/GenBank/DDBJ databases">
        <authorList>
            <consortium name="Pathogen Informatics"/>
        </authorList>
    </citation>
    <scope>NUCLEOTIDE SEQUENCE [LARGE SCALE GENOMIC DNA]</scope>
</reference>
<dbReference type="WBParaSite" id="OFLC_0001210301-mRNA-1">
    <property type="protein sequence ID" value="OFLC_0001210301-mRNA-1"/>
    <property type="gene ID" value="OFLC_0001210301"/>
</dbReference>
<protein>
    <submittedName>
        <fullName evidence="7">PH domain-containing protein</fullName>
    </submittedName>
</protein>
<evidence type="ECO:0000256" key="2">
    <source>
        <dbReference type="ARBA" id="ARBA00023043"/>
    </source>
</evidence>
<organism evidence="7">
    <name type="scientific">Onchocerca flexuosa</name>
    <dbReference type="NCBI Taxonomy" id="387005"/>
    <lineage>
        <taxon>Eukaryota</taxon>
        <taxon>Metazoa</taxon>
        <taxon>Ecdysozoa</taxon>
        <taxon>Nematoda</taxon>
        <taxon>Chromadorea</taxon>
        <taxon>Rhabditida</taxon>
        <taxon>Spirurina</taxon>
        <taxon>Spiruromorpha</taxon>
        <taxon>Filarioidea</taxon>
        <taxon>Onchocercidae</taxon>
        <taxon>Onchocerca</taxon>
    </lineage>
</organism>
<gene>
    <name evidence="5" type="ORF">OFLC_LOCUS12109</name>
</gene>
<feature type="compositionally biased region" description="Basic and acidic residues" evidence="3">
    <location>
        <begin position="183"/>
        <end position="195"/>
    </location>
</feature>
<dbReference type="InterPro" id="IPR051282">
    <property type="entry name" value="Arf-GAP_GTPase_ANK_PH"/>
</dbReference>
<keyword evidence="1" id="KW-0863">Zinc-finger</keyword>